<evidence type="ECO:0000256" key="1">
    <source>
        <dbReference type="ARBA" id="ARBA00004651"/>
    </source>
</evidence>
<dbReference type="Pfam" id="PF02534">
    <property type="entry name" value="T4SS-DNA_transf"/>
    <property type="match status" value="1"/>
</dbReference>
<dbReference type="InterPro" id="IPR051539">
    <property type="entry name" value="T4SS-coupling_protein"/>
</dbReference>
<sequence>MFKNILENLKNKKKWILFIFVSLIILIILNYFCYIIISSIIYLFTNNFTLNFSVIYKIKISFSFYMSLVISLAFELYSFICFFLKTSKNKNKHVIKTDSSEYGCGKWIIDERKPNNVDLKEFEKYYCKDFKTPSYLTRISIMGKKLVYHGISVIKVVHQIIIGSTGSGKTQKIILPTIWLNSRLKDKKLDNGEYENNKPSFVITDPKGEIFATTKMDLEKQGYDVKVLNFKDPSQSMGWNPLTQALKYFEIAITYEKENIHKVKIKNSSSEETKNYIKNNSCLNHTKKNCLVCLENFNKSKNKWFWIDKFEKYIIYDADIFKKHLISQIKKFKSLSNQEITDLTEILIKSNDVKEITWPNGAKNLIKGVLLAMLEIKEKDFNAVNEKNFNMVTVQKILANRASLNEWFKKYGKEFPTSSAWTTCSSQIDCSEATNSSFFSAVSNGTRIFADDSLQDVLCKNDIDLFNICSKEKPTALFLIIPDQRKDKHPLASLFVSQLYLACSFVADKNRIERGKEELDRDLLFLLEEFGNMPAIPNFDNILSVSRSRRIFFTLIVQDLDQINKEYSNSSTTIKSNCLLTVYLKSDNEEINEMIAKKCGKETILTQSISKNKEVLEKAATSMTGKDLISASDLFKLTSNDDELAVILLVGDQPSISRLKHYYKLKKENLMNFKSGLSYSSIPDPIIYDETYFFNLANYVFKKQKNTITKQNVEFSDSFKTELKYNDKLDKVDKQIYNGLKLKFENENEVNKILSISKLKSTINKLEKELNILRKADEPDAKKINEIKKEIKKYKVLEEEQIAKGIVGWYDELGGNLWQKKI</sequence>
<keyword evidence="3" id="KW-1003">Cell membrane</keyword>
<evidence type="ECO:0000313" key="8">
    <source>
        <dbReference type="EMBL" id="ATZ17817.1"/>
    </source>
</evidence>
<dbReference type="EMBL" id="CP024964">
    <property type="protein sequence ID" value="ATZ17817.1"/>
    <property type="molecule type" value="Genomic_DNA"/>
</dbReference>
<keyword evidence="9" id="KW-1185">Reference proteome</keyword>
<dbReference type="Proteomes" id="UP000231896">
    <property type="component" value="Chromosome"/>
</dbReference>
<dbReference type="PANTHER" id="PTHR37937">
    <property type="entry name" value="CONJUGATIVE TRANSFER: DNA TRANSPORT"/>
    <property type="match status" value="1"/>
</dbReference>
<dbReference type="InterPro" id="IPR027417">
    <property type="entry name" value="P-loop_NTPase"/>
</dbReference>
<accession>A0A2K8NVL9</accession>
<keyword evidence="4 7" id="KW-0812">Transmembrane</keyword>
<dbReference type="RefSeq" id="WP_028124585.1">
    <property type="nucleotide sequence ID" value="NZ_CP024964.1"/>
</dbReference>
<feature type="transmembrane region" description="Helical" evidence="7">
    <location>
        <begin position="64"/>
        <end position="84"/>
    </location>
</feature>
<protein>
    <submittedName>
        <fullName evidence="8">Conjugation protein</fullName>
    </submittedName>
</protein>
<name>A0A2K8NVL9_9MOLU</name>
<dbReference type="GO" id="GO:0005886">
    <property type="term" value="C:plasma membrane"/>
    <property type="evidence" value="ECO:0007669"/>
    <property type="project" value="UniProtKB-SubCell"/>
</dbReference>
<comment type="subcellular location">
    <subcellularLocation>
        <location evidence="1">Cell membrane</location>
        <topology evidence="1">Multi-pass membrane protein</topology>
    </subcellularLocation>
</comment>
<dbReference type="PANTHER" id="PTHR37937:SF1">
    <property type="entry name" value="CONJUGATIVE TRANSFER: DNA TRANSPORT"/>
    <property type="match status" value="1"/>
</dbReference>
<dbReference type="InterPro" id="IPR003688">
    <property type="entry name" value="TraG/VirD4"/>
</dbReference>
<evidence type="ECO:0000256" key="3">
    <source>
        <dbReference type="ARBA" id="ARBA00022475"/>
    </source>
</evidence>
<dbReference type="STRING" id="1408435.GCA_000685885_01450"/>
<evidence type="ECO:0000256" key="5">
    <source>
        <dbReference type="ARBA" id="ARBA00022989"/>
    </source>
</evidence>
<proteinExistence type="inferred from homology"/>
<dbReference type="OrthoDB" id="9766496at2"/>
<gene>
    <name evidence="8" type="ORF">EMELA_v1c02440</name>
</gene>
<dbReference type="AlphaFoldDB" id="A0A2K8NVL9"/>
<keyword evidence="5 7" id="KW-1133">Transmembrane helix</keyword>
<evidence type="ECO:0000256" key="6">
    <source>
        <dbReference type="ARBA" id="ARBA00023136"/>
    </source>
</evidence>
<evidence type="ECO:0000256" key="4">
    <source>
        <dbReference type="ARBA" id="ARBA00022692"/>
    </source>
</evidence>
<dbReference type="CDD" id="cd01127">
    <property type="entry name" value="TrwB_TraG_TraD_VirD4"/>
    <property type="match status" value="2"/>
</dbReference>
<evidence type="ECO:0000313" key="9">
    <source>
        <dbReference type="Proteomes" id="UP000231896"/>
    </source>
</evidence>
<dbReference type="KEGG" id="eml:EMELA_v1c02440"/>
<feature type="transmembrane region" description="Helical" evidence="7">
    <location>
        <begin position="15"/>
        <end position="44"/>
    </location>
</feature>
<evidence type="ECO:0000256" key="7">
    <source>
        <dbReference type="SAM" id="Phobius"/>
    </source>
</evidence>
<dbReference type="Gene3D" id="3.40.50.300">
    <property type="entry name" value="P-loop containing nucleotide triphosphate hydrolases"/>
    <property type="match status" value="1"/>
</dbReference>
<evidence type="ECO:0000256" key="2">
    <source>
        <dbReference type="ARBA" id="ARBA00008806"/>
    </source>
</evidence>
<organism evidence="8 9">
    <name type="scientific">Mesoplasma melaleucae</name>
    <dbReference type="NCBI Taxonomy" id="81459"/>
    <lineage>
        <taxon>Bacteria</taxon>
        <taxon>Bacillati</taxon>
        <taxon>Mycoplasmatota</taxon>
        <taxon>Mollicutes</taxon>
        <taxon>Entomoplasmatales</taxon>
        <taxon>Entomoplasmataceae</taxon>
        <taxon>Mesoplasma</taxon>
    </lineage>
</organism>
<dbReference type="SUPFAM" id="SSF52540">
    <property type="entry name" value="P-loop containing nucleoside triphosphate hydrolases"/>
    <property type="match status" value="1"/>
</dbReference>
<reference evidence="8 9" key="1">
    <citation type="submission" date="2017-11" db="EMBL/GenBank/DDBJ databases">
        <title>Genome sequence of Entomoplasma melaleucae M1 (ATCC 49191).</title>
        <authorList>
            <person name="Lo W.-S."/>
            <person name="Gasparich G.E."/>
            <person name="Kuo C.-H."/>
        </authorList>
    </citation>
    <scope>NUCLEOTIDE SEQUENCE [LARGE SCALE GENOMIC DNA]</scope>
    <source>
        <strain evidence="8 9">M1</strain>
    </source>
</reference>
<comment type="similarity">
    <text evidence="2">Belongs to the VirD4/TraG family.</text>
</comment>
<keyword evidence="6 7" id="KW-0472">Membrane</keyword>